<proteinExistence type="predicted"/>
<keyword evidence="1" id="KW-1133">Transmembrane helix</keyword>
<keyword evidence="1" id="KW-0812">Transmembrane</keyword>
<dbReference type="InterPro" id="IPR026870">
    <property type="entry name" value="Zinc_ribbon_dom"/>
</dbReference>
<keyword evidence="1" id="KW-0472">Membrane</keyword>
<feature type="transmembrane region" description="Helical" evidence="1">
    <location>
        <begin position="36"/>
        <end position="58"/>
    </location>
</feature>
<dbReference type="EMBL" id="MFLA01000001">
    <property type="protein sequence ID" value="OGG60755.1"/>
    <property type="molecule type" value="Genomic_DNA"/>
</dbReference>
<dbReference type="Pfam" id="PF13240">
    <property type="entry name" value="Zn_Ribbon_1"/>
    <property type="match status" value="1"/>
</dbReference>
<protein>
    <recommendedName>
        <fullName evidence="2">Zinc-ribbon domain-containing protein</fullName>
    </recommendedName>
</protein>
<evidence type="ECO:0000313" key="4">
    <source>
        <dbReference type="Proteomes" id="UP000176377"/>
    </source>
</evidence>
<reference evidence="3 4" key="1">
    <citation type="journal article" date="2016" name="Nat. Commun.">
        <title>Thousands of microbial genomes shed light on interconnected biogeochemical processes in an aquifer system.</title>
        <authorList>
            <person name="Anantharaman K."/>
            <person name="Brown C.T."/>
            <person name="Hug L.A."/>
            <person name="Sharon I."/>
            <person name="Castelle C.J."/>
            <person name="Probst A.J."/>
            <person name="Thomas B.C."/>
            <person name="Singh A."/>
            <person name="Wilkins M.J."/>
            <person name="Karaoz U."/>
            <person name="Brodie E.L."/>
            <person name="Williams K.H."/>
            <person name="Hubbard S.S."/>
            <person name="Banfield J.F."/>
        </authorList>
    </citation>
    <scope>NUCLEOTIDE SEQUENCE [LARGE SCALE GENOMIC DNA]</scope>
</reference>
<dbReference type="Proteomes" id="UP000176377">
    <property type="component" value="Unassembled WGS sequence"/>
</dbReference>
<comment type="caution">
    <text evidence="3">The sequence shown here is derived from an EMBL/GenBank/DDBJ whole genome shotgun (WGS) entry which is preliminary data.</text>
</comment>
<feature type="domain" description="Zinc-ribbon" evidence="2">
    <location>
        <begin position="5"/>
        <end position="27"/>
    </location>
</feature>
<dbReference type="AlphaFoldDB" id="A0A1F6DH68"/>
<sequence length="64" mass="7242">MAVIKCPECQSDVSDRAMVCMKCGYPVGRKRMLRQLIIWLIFLAGALLVIFATLFIYLRSAFGL</sequence>
<accession>A0A1F6DH68</accession>
<gene>
    <name evidence="3" type="ORF">A2765_01415</name>
</gene>
<organism evidence="3 4">
    <name type="scientific">Candidatus Kaiserbacteria bacterium RIFCSPHIGHO2_01_FULL_56_24</name>
    <dbReference type="NCBI Taxonomy" id="1798487"/>
    <lineage>
        <taxon>Bacteria</taxon>
        <taxon>Candidatus Kaiseribacteriota</taxon>
    </lineage>
</organism>
<evidence type="ECO:0000313" key="3">
    <source>
        <dbReference type="EMBL" id="OGG60755.1"/>
    </source>
</evidence>
<name>A0A1F6DH68_9BACT</name>
<evidence type="ECO:0000256" key="1">
    <source>
        <dbReference type="SAM" id="Phobius"/>
    </source>
</evidence>
<evidence type="ECO:0000259" key="2">
    <source>
        <dbReference type="Pfam" id="PF13240"/>
    </source>
</evidence>